<sequence length="518" mass="55814">MSADDQAFLDVLSSVPNDIKRYSNDVADYVDRHLQKVSDTLREALSSSQWIPESARPRPPPPSPRSFSETIASSSTLTTQIHRWISRNKILTTVIVIALGGVTYHVIKRKSNYRKKRRAKRASNGARLEVVVVAGSPSEPITRSVALDLERRGYIVYVVCNTIEEEVLVQNESRPDIKPLMIDIVDPSSARASIDRFTAHLQTPHAAFQGAKHHHLTFRALILIPSSTYPSLPIAALPASTVSDLLNTRLLTPILTIQTFLPLLQSLPLSHPHFHSSPGTSPAPTPTAEGPKPSILLLTPSIITSLSPAFHAPEALINSALTSLSTVLTAEISPLKIPVTHLQLGTFDLSAFTPHSRNTSTPAAQRAETLKWDDSTRVSYSRNFVAMTSSSPGGSKSGLGKGTPLRELNNAVFDAIVRGRGGVIRVGMGSGLYGFVGKWVPSGLVAWMMGVRRVDGGAGNVEGRGEFGRGLIMARPGSSSGGSESDRGLESPRGRGPGFGDSEYISVYGERDDDEEGI</sequence>
<dbReference type="EMBL" id="JAFJYH010000447">
    <property type="protein sequence ID" value="KAG4411707.1"/>
    <property type="molecule type" value="Genomic_DNA"/>
</dbReference>
<name>A0A8H7T3L0_9HELO</name>
<evidence type="ECO:0000313" key="4">
    <source>
        <dbReference type="Proteomes" id="UP000664132"/>
    </source>
</evidence>
<protein>
    <recommendedName>
        <fullName evidence="5">DUF1776-domain-containing protein</fullName>
    </recommendedName>
</protein>
<dbReference type="InterPro" id="IPR013952">
    <property type="entry name" value="DUF1776_fun"/>
</dbReference>
<accession>A0A8H7T3L0</accession>
<dbReference type="PANTHER" id="PTHR43313:SF1">
    <property type="entry name" value="3BETA-HYDROXYSTEROID DEHYDROGENASE DHS-16"/>
    <property type="match status" value="1"/>
</dbReference>
<organism evidence="3 4">
    <name type="scientific">Cadophora malorum</name>
    <dbReference type="NCBI Taxonomy" id="108018"/>
    <lineage>
        <taxon>Eukaryota</taxon>
        <taxon>Fungi</taxon>
        <taxon>Dikarya</taxon>
        <taxon>Ascomycota</taxon>
        <taxon>Pezizomycotina</taxon>
        <taxon>Leotiomycetes</taxon>
        <taxon>Helotiales</taxon>
        <taxon>Ploettnerulaceae</taxon>
        <taxon>Cadophora</taxon>
    </lineage>
</organism>
<dbReference type="Pfam" id="PF08643">
    <property type="entry name" value="DUF1776"/>
    <property type="match status" value="1"/>
</dbReference>
<comment type="caution">
    <text evidence="3">The sequence shown here is derived from an EMBL/GenBank/DDBJ whole genome shotgun (WGS) entry which is preliminary data.</text>
</comment>
<evidence type="ECO:0008006" key="5">
    <source>
        <dbReference type="Google" id="ProtNLM"/>
    </source>
</evidence>
<keyword evidence="2" id="KW-0472">Membrane</keyword>
<evidence type="ECO:0000256" key="1">
    <source>
        <dbReference type="SAM" id="MobiDB-lite"/>
    </source>
</evidence>
<evidence type="ECO:0000313" key="3">
    <source>
        <dbReference type="EMBL" id="KAG4411707.1"/>
    </source>
</evidence>
<keyword evidence="2" id="KW-1133">Transmembrane helix</keyword>
<gene>
    <name evidence="3" type="ORF">IFR04_015161</name>
</gene>
<evidence type="ECO:0000256" key="2">
    <source>
        <dbReference type="SAM" id="Phobius"/>
    </source>
</evidence>
<feature type="region of interest" description="Disordered" evidence="1">
    <location>
        <begin position="471"/>
        <end position="518"/>
    </location>
</feature>
<feature type="region of interest" description="Disordered" evidence="1">
    <location>
        <begin position="48"/>
        <end position="68"/>
    </location>
</feature>
<keyword evidence="2" id="KW-0812">Transmembrane</keyword>
<dbReference type="OrthoDB" id="5308060at2759"/>
<dbReference type="AlphaFoldDB" id="A0A8H7T3L0"/>
<keyword evidence="4" id="KW-1185">Reference proteome</keyword>
<feature type="compositionally biased region" description="Basic and acidic residues" evidence="1">
    <location>
        <begin position="484"/>
        <end position="493"/>
    </location>
</feature>
<proteinExistence type="predicted"/>
<dbReference type="InterPro" id="IPR036291">
    <property type="entry name" value="NAD(P)-bd_dom_sf"/>
</dbReference>
<dbReference type="Proteomes" id="UP000664132">
    <property type="component" value="Unassembled WGS sequence"/>
</dbReference>
<dbReference type="SUPFAM" id="SSF51735">
    <property type="entry name" value="NAD(P)-binding Rossmann-fold domains"/>
    <property type="match status" value="1"/>
</dbReference>
<dbReference type="PANTHER" id="PTHR43313">
    <property type="entry name" value="SHORT-CHAIN DEHYDROGENASE/REDUCTASE FAMILY 9C"/>
    <property type="match status" value="1"/>
</dbReference>
<dbReference type="Gene3D" id="3.40.50.720">
    <property type="entry name" value="NAD(P)-binding Rossmann-like Domain"/>
    <property type="match status" value="1"/>
</dbReference>
<reference evidence="3" key="1">
    <citation type="submission" date="2021-02" db="EMBL/GenBank/DDBJ databases">
        <title>Genome sequence Cadophora malorum strain M34.</title>
        <authorList>
            <person name="Stefanovic E."/>
            <person name="Vu D."/>
            <person name="Scully C."/>
            <person name="Dijksterhuis J."/>
            <person name="Roader J."/>
            <person name="Houbraken J."/>
        </authorList>
    </citation>
    <scope>NUCLEOTIDE SEQUENCE</scope>
    <source>
        <strain evidence="3">M34</strain>
    </source>
</reference>
<feature type="transmembrane region" description="Helical" evidence="2">
    <location>
        <begin position="90"/>
        <end position="107"/>
    </location>
</feature>